<sequence length="89" mass="10124">MNASLPDLSKLSHNGPLINQTFIHTLSRVTRQKQTPCLSHITLVNVERTLSLSSTPIRCCYRGARHLDAIYSSYIYSGAAWRPLFIRHQ</sequence>
<organism evidence="1 2">
    <name type="scientific">Eleutherodactylus coqui</name>
    <name type="common">Puerto Rican coqui</name>
    <dbReference type="NCBI Taxonomy" id="57060"/>
    <lineage>
        <taxon>Eukaryota</taxon>
        <taxon>Metazoa</taxon>
        <taxon>Chordata</taxon>
        <taxon>Craniata</taxon>
        <taxon>Vertebrata</taxon>
        <taxon>Euteleostomi</taxon>
        <taxon>Amphibia</taxon>
        <taxon>Batrachia</taxon>
        <taxon>Anura</taxon>
        <taxon>Neobatrachia</taxon>
        <taxon>Hyloidea</taxon>
        <taxon>Eleutherodactylidae</taxon>
        <taxon>Eleutherodactylinae</taxon>
        <taxon>Eleutherodactylus</taxon>
        <taxon>Eleutherodactylus</taxon>
    </lineage>
</organism>
<dbReference type="AlphaFoldDB" id="A0A8J6EUW2"/>
<dbReference type="Proteomes" id="UP000770717">
    <property type="component" value="Unassembled WGS sequence"/>
</dbReference>
<protein>
    <submittedName>
        <fullName evidence="1">Uncharacterized protein</fullName>
    </submittedName>
</protein>
<reference evidence="1" key="1">
    <citation type="thesis" date="2020" institute="ProQuest LLC" country="789 East Eisenhower Parkway, Ann Arbor, MI, USA">
        <title>Comparative Genomics and Chromosome Evolution.</title>
        <authorList>
            <person name="Mudd A.B."/>
        </authorList>
    </citation>
    <scope>NUCLEOTIDE SEQUENCE</scope>
    <source>
        <strain evidence="1">HN-11 Male</strain>
        <tissue evidence="1">Kidney and liver</tissue>
    </source>
</reference>
<keyword evidence="2" id="KW-1185">Reference proteome</keyword>
<evidence type="ECO:0000313" key="2">
    <source>
        <dbReference type="Proteomes" id="UP000770717"/>
    </source>
</evidence>
<gene>
    <name evidence="1" type="ORF">GDO78_003144</name>
</gene>
<comment type="caution">
    <text evidence="1">The sequence shown here is derived from an EMBL/GenBank/DDBJ whole genome shotgun (WGS) entry which is preliminary data.</text>
</comment>
<proteinExistence type="predicted"/>
<accession>A0A8J6EUW2</accession>
<dbReference type="EMBL" id="WNTK01000011">
    <property type="protein sequence ID" value="KAG9476432.1"/>
    <property type="molecule type" value="Genomic_DNA"/>
</dbReference>
<name>A0A8J6EUW2_ELECQ</name>
<evidence type="ECO:0000313" key="1">
    <source>
        <dbReference type="EMBL" id="KAG9476432.1"/>
    </source>
</evidence>